<sequence length="62" mass="7090">MTCTDILGIRLHRSFSYTSGLARRGGVVRIKRDTYDEARRAIRDRLAEVGSHLTLIVLFRSL</sequence>
<keyword evidence="2" id="KW-1185">Reference proteome</keyword>
<accession>A0ABQ6W7E1</accession>
<dbReference type="InterPro" id="IPR009072">
    <property type="entry name" value="Histone-fold"/>
</dbReference>
<reference evidence="1 2" key="1">
    <citation type="submission" date="2019-04" db="EMBL/GenBank/DDBJ databases">
        <authorList>
            <consortium name="DOE Joint Genome Institute"/>
            <person name="Mondo S."/>
            <person name="Kjaerbolling I."/>
            <person name="Vesth T."/>
            <person name="Frisvad J.C."/>
            <person name="Nybo J.L."/>
            <person name="Theobald S."/>
            <person name="Kildgaard S."/>
            <person name="Isbrandt T."/>
            <person name="Kuo A."/>
            <person name="Sato A."/>
            <person name="Lyhne E.K."/>
            <person name="Kogle M.E."/>
            <person name="Wiebenga A."/>
            <person name="Kun R.S."/>
            <person name="Lubbers R.J."/>
            <person name="Makela M.R."/>
            <person name="Barry K."/>
            <person name="Chovatia M."/>
            <person name="Clum A."/>
            <person name="Daum C."/>
            <person name="Haridas S."/>
            <person name="He G."/>
            <person name="LaButti K."/>
            <person name="Lipzen A."/>
            <person name="Riley R."/>
            <person name="Salamov A."/>
            <person name="Simmons B.A."/>
            <person name="Magnuson J.K."/>
            <person name="Henrissat B."/>
            <person name="Mortensen U.H."/>
            <person name="Larsen T.O."/>
            <person name="Devries R.P."/>
            <person name="Grigoriev I.V."/>
            <person name="Machida M."/>
            <person name="Baker S.E."/>
            <person name="Andersen M.R."/>
            <person name="Cantor M.N."/>
            <person name="Hua S.X."/>
        </authorList>
    </citation>
    <scope>NUCLEOTIDE SEQUENCE [LARGE SCALE GENOMIC DNA]</scope>
    <source>
        <strain evidence="1 2">CBS 117616</strain>
    </source>
</reference>
<evidence type="ECO:0000313" key="1">
    <source>
        <dbReference type="EMBL" id="KAE8413033.1"/>
    </source>
</evidence>
<evidence type="ECO:0000313" key="2">
    <source>
        <dbReference type="Proteomes" id="UP000325395"/>
    </source>
</evidence>
<gene>
    <name evidence="1" type="ORF">BDV36DRAFT_44114</name>
</gene>
<proteinExistence type="predicted"/>
<protein>
    <submittedName>
        <fullName evidence="1">Uncharacterized protein</fullName>
    </submittedName>
</protein>
<dbReference type="Gene3D" id="1.10.20.10">
    <property type="entry name" value="Histone, subunit A"/>
    <property type="match status" value="1"/>
</dbReference>
<dbReference type="Proteomes" id="UP000325395">
    <property type="component" value="Unassembled WGS sequence"/>
</dbReference>
<organism evidence="1 2">
    <name type="scientific">Aspergillus pseudocaelatus</name>
    <dbReference type="NCBI Taxonomy" id="1825620"/>
    <lineage>
        <taxon>Eukaryota</taxon>
        <taxon>Fungi</taxon>
        <taxon>Dikarya</taxon>
        <taxon>Ascomycota</taxon>
        <taxon>Pezizomycotina</taxon>
        <taxon>Eurotiomycetes</taxon>
        <taxon>Eurotiomycetidae</taxon>
        <taxon>Eurotiales</taxon>
        <taxon>Aspergillaceae</taxon>
        <taxon>Aspergillus</taxon>
        <taxon>Aspergillus subgen. Circumdati</taxon>
    </lineage>
</organism>
<dbReference type="EMBL" id="ML735817">
    <property type="protein sequence ID" value="KAE8413033.1"/>
    <property type="molecule type" value="Genomic_DNA"/>
</dbReference>
<name>A0ABQ6W7E1_9EURO</name>